<dbReference type="AlphaFoldDB" id="A0A643F8C0"/>
<organism evidence="1 2">
    <name type="scientific">Ideonella dechloratans</name>
    <dbReference type="NCBI Taxonomy" id="36863"/>
    <lineage>
        <taxon>Bacteria</taxon>
        <taxon>Pseudomonadati</taxon>
        <taxon>Pseudomonadota</taxon>
        <taxon>Betaproteobacteria</taxon>
        <taxon>Burkholderiales</taxon>
        <taxon>Sphaerotilaceae</taxon>
        <taxon>Ideonella</taxon>
    </lineage>
</organism>
<evidence type="ECO:0000313" key="2">
    <source>
        <dbReference type="Proteomes" id="UP000430120"/>
    </source>
</evidence>
<proteinExistence type="predicted"/>
<protein>
    <submittedName>
        <fullName evidence="1">Uncharacterized protein</fullName>
    </submittedName>
</protein>
<evidence type="ECO:0000313" key="1">
    <source>
        <dbReference type="EMBL" id="KAB0575130.1"/>
    </source>
</evidence>
<gene>
    <name evidence="1" type="ORF">F7Q92_18830</name>
</gene>
<accession>A0A643F8C0</accession>
<name>A0A643F8C0_IDEDE</name>
<reference evidence="1 2" key="1">
    <citation type="submission" date="2019-09" db="EMBL/GenBank/DDBJ databases">
        <title>Draft genome sequences of 48 bacterial type strains from the CCUG.</title>
        <authorList>
            <person name="Tunovic T."/>
            <person name="Pineiro-Iglesias B."/>
            <person name="Unosson C."/>
            <person name="Inganas E."/>
            <person name="Ohlen M."/>
            <person name="Cardew S."/>
            <person name="Jensie-Markopoulos S."/>
            <person name="Salva-Serra F."/>
            <person name="Jaen-Luchoro D."/>
            <person name="Karlsson R."/>
            <person name="Svensson-Stadler L."/>
            <person name="Chun J."/>
            <person name="Moore E."/>
        </authorList>
    </citation>
    <scope>NUCLEOTIDE SEQUENCE [LARGE SCALE GENOMIC DNA]</scope>
    <source>
        <strain evidence="1 2">CCUG 30977</strain>
    </source>
</reference>
<keyword evidence="2" id="KW-1185">Reference proteome</keyword>
<comment type="caution">
    <text evidence="1">The sequence shown here is derived from an EMBL/GenBank/DDBJ whole genome shotgun (WGS) entry which is preliminary data.</text>
</comment>
<dbReference type="OrthoDB" id="9851169at2"/>
<dbReference type="EMBL" id="VZPB01000066">
    <property type="protein sequence ID" value="KAB0575130.1"/>
    <property type="molecule type" value="Genomic_DNA"/>
</dbReference>
<dbReference type="Proteomes" id="UP000430120">
    <property type="component" value="Unassembled WGS sequence"/>
</dbReference>
<sequence>MSLPFLTFPKSGAGADVRVRVRPSVVQVQREHARDGGVVPVAATDRQPFSTRTPIAVTGKCFDPTAYHPADFVVQA</sequence>